<evidence type="ECO:0000313" key="3">
    <source>
        <dbReference type="Proteomes" id="UP001057291"/>
    </source>
</evidence>
<evidence type="ECO:0000259" key="1">
    <source>
        <dbReference type="Pfam" id="PF12986"/>
    </source>
</evidence>
<keyword evidence="3" id="KW-1185">Reference proteome</keyword>
<accession>A0AAV4LFI2</accession>
<dbReference type="InterPro" id="IPR024617">
    <property type="entry name" value="DUF3870"/>
</dbReference>
<reference evidence="2" key="1">
    <citation type="journal article" date="2023" name="Int. J. Syst. Evol. Microbiol.">
        <title>Collibacillus ludicampi gen. nov., sp. nov., a new soil bacterium of the family Alicyclobacillaceae.</title>
        <authorList>
            <person name="Jojima T."/>
            <person name="Ioku Y."/>
            <person name="Fukuta Y."/>
            <person name="Shirasaka N."/>
            <person name="Matsumura Y."/>
            <person name="Mori M."/>
        </authorList>
    </citation>
    <scope>NUCLEOTIDE SEQUENCE</scope>
    <source>
        <strain evidence="2">TP075</strain>
    </source>
</reference>
<evidence type="ECO:0000313" key="2">
    <source>
        <dbReference type="EMBL" id="GIM46552.1"/>
    </source>
</evidence>
<comment type="caution">
    <text evidence="2">The sequence shown here is derived from an EMBL/GenBank/DDBJ whole genome shotgun (WGS) entry which is preliminary data.</text>
</comment>
<feature type="domain" description="DUF3870" evidence="1">
    <location>
        <begin position="15"/>
        <end position="106"/>
    </location>
</feature>
<name>A0AAV4LFI2_9BACL</name>
<dbReference type="Pfam" id="PF12986">
    <property type="entry name" value="DUF3870"/>
    <property type="match status" value="1"/>
</dbReference>
<gene>
    <name evidence="2" type="ORF">DNHGIG_21010</name>
</gene>
<proteinExistence type="predicted"/>
<organism evidence="2 3">
    <name type="scientific">Collibacillus ludicampi</name>
    <dbReference type="NCBI Taxonomy" id="2771369"/>
    <lineage>
        <taxon>Bacteria</taxon>
        <taxon>Bacillati</taxon>
        <taxon>Bacillota</taxon>
        <taxon>Bacilli</taxon>
        <taxon>Bacillales</taxon>
        <taxon>Alicyclobacillaceae</taxon>
        <taxon>Collibacillus</taxon>
    </lineage>
</organism>
<protein>
    <recommendedName>
        <fullName evidence="1">DUF3870 domain-containing protein</fullName>
    </recommendedName>
</protein>
<sequence>MRNLPLEYDENHVLVAGFAQLPKGTTLYEVQKVIGFVMVVDRKTDTIMDASFTFVMDLTNQFISQLVKGYDLKLGMDPLVERIRNQVFVPALGAIIQAIRSAFDRYFECRNSSRMMTTVS</sequence>
<dbReference type="RefSeq" id="WP_282199634.1">
    <property type="nucleotide sequence ID" value="NZ_BOQE01000001.1"/>
</dbReference>
<dbReference type="AlphaFoldDB" id="A0AAV4LFI2"/>
<dbReference type="Proteomes" id="UP001057291">
    <property type="component" value="Unassembled WGS sequence"/>
</dbReference>
<dbReference type="EMBL" id="BOQE01000001">
    <property type="protein sequence ID" value="GIM46552.1"/>
    <property type="molecule type" value="Genomic_DNA"/>
</dbReference>